<reference evidence="2 3" key="1">
    <citation type="journal article" date="2014" name="Am. J. Bot.">
        <title>Genome assembly and annotation for red clover (Trifolium pratense; Fabaceae).</title>
        <authorList>
            <person name="Istvanek J."/>
            <person name="Jaros M."/>
            <person name="Krenek A."/>
            <person name="Repkova J."/>
        </authorList>
    </citation>
    <scope>NUCLEOTIDE SEQUENCE [LARGE SCALE GENOMIC DNA]</scope>
    <source>
        <strain evidence="3">cv. Tatra</strain>
        <tissue evidence="2">Young leaves</tissue>
    </source>
</reference>
<sequence length="57" mass="6366">YAIGYVSGDEYYGAKASINVWDPQLESPDEFSLSQIWITTGSFEKDLNTIEAGWQAC</sequence>
<dbReference type="InterPro" id="IPR053168">
    <property type="entry name" value="Glutamic_endopeptidase"/>
</dbReference>
<comment type="caution">
    <text evidence="2">The sequence shown here is derived from an EMBL/GenBank/DDBJ whole genome shotgun (WGS) entry which is preliminary data.</text>
</comment>
<dbReference type="Pfam" id="PF03080">
    <property type="entry name" value="Neprosin"/>
    <property type="match status" value="1"/>
</dbReference>
<dbReference type="Proteomes" id="UP000236291">
    <property type="component" value="Unassembled WGS sequence"/>
</dbReference>
<dbReference type="STRING" id="57577.A0A2K3JUH6"/>
<dbReference type="PANTHER" id="PTHR31589">
    <property type="entry name" value="PROTEIN, PUTATIVE (DUF239)-RELATED-RELATED"/>
    <property type="match status" value="1"/>
</dbReference>
<organism evidence="2 3">
    <name type="scientific">Trifolium pratense</name>
    <name type="common">Red clover</name>
    <dbReference type="NCBI Taxonomy" id="57577"/>
    <lineage>
        <taxon>Eukaryota</taxon>
        <taxon>Viridiplantae</taxon>
        <taxon>Streptophyta</taxon>
        <taxon>Embryophyta</taxon>
        <taxon>Tracheophyta</taxon>
        <taxon>Spermatophyta</taxon>
        <taxon>Magnoliopsida</taxon>
        <taxon>eudicotyledons</taxon>
        <taxon>Gunneridae</taxon>
        <taxon>Pentapetalae</taxon>
        <taxon>rosids</taxon>
        <taxon>fabids</taxon>
        <taxon>Fabales</taxon>
        <taxon>Fabaceae</taxon>
        <taxon>Papilionoideae</taxon>
        <taxon>50 kb inversion clade</taxon>
        <taxon>NPAAA clade</taxon>
        <taxon>Hologalegina</taxon>
        <taxon>IRL clade</taxon>
        <taxon>Trifolieae</taxon>
        <taxon>Trifolium</taxon>
    </lineage>
</organism>
<protein>
    <recommendedName>
        <fullName evidence="1">Neprosin PEP catalytic domain-containing protein</fullName>
    </recommendedName>
</protein>
<dbReference type="InterPro" id="IPR004314">
    <property type="entry name" value="Neprosin"/>
</dbReference>
<dbReference type="PROSITE" id="PS52045">
    <property type="entry name" value="NEPROSIN_PEP_CD"/>
    <property type="match status" value="1"/>
</dbReference>
<name>A0A2K3JUH6_TRIPR</name>
<feature type="domain" description="Neprosin PEP catalytic" evidence="1">
    <location>
        <begin position="1"/>
        <end position="57"/>
    </location>
</feature>
<dbReference type="AlphaFoldDB" id="A0A2K3JUH6"/>
<accession>A0A2K3JUH6</accession>
<gene>
    <name evidence="2" type="ORF">L195_g050534</name>
</gene>
<evidence type="ECO:0000313" key="3">
    <source>
        <dbReference type="Proteomes" id="UP000236291"/>
    </source>
</evidence>
<evidence type="ECO:0000259" key="1">
    <source>
        <dbReference type="PROSITE" id="PS52045"/>
    </source>
</evidence>
<proteinExistence type="predicted"/>
<evidence type="ECO:0000313" key="2">
    <source>
        <dbReference type="EMBL" id="PNX57695.1"/>
    </source>
</evidence>
<reference evidence="2 3" key="2">
    <citation type="journal article" date="2017" name="Front. Plant Sci.">
        <title>Gene Classification and Mining of Molecular Markers Useful in Red Clover (Trifolium pratense) Breeding.</title>
        <authorList>
            <person name="Istvanek J."/>
            <person name="Dluhosova J."/>
            <person name="Dluhos P."/>
            <person name="Patkova L."/>
            <person name="Nedelnik J."/>
            <person name="Repkova J."/>
        </authorList>
    </citation>
    <scope>NUCLEOTIDE SEQUENCE [LARGE SCALE GENOMIC DNA]</scope>
    <source>
        <strain evidence="3">cv. Tatra</strain>
        <tissue evidence="2">Young leaves</tissue>
    </source>
</reference>
<feature type="non-terminal residue" evidence="2">
    <location>
        <position position="1"/>
    </location>
</feature>
<dbReference type="PANTHER" id="PTHR31589:SF175">
    <property type="entry name" value="CARBOXYL-TERMINAL PEPTIDASE"/>
    <property type="match status" value="1"/>
</dbReference>
<dbReference type="EMBL" id="ASHM01076996">
    <property type="protein sequence ID" value="PNX57695.1"/>
    <property type="molecule type" value="Genomic_DNA"/>
</dbReference>